<dbReference type="EMBL" id="JAERRH010000005">
    <property type="protein sequence ID" value="MBL1106250.1"/>
    <property type="molecule type" value="Genomic_DNA"/>
</dbReference>
<reference evidence="7 8" key="1">
    <citation type="submission" date="2021-01" db="EMBL/GenBank/DDBJ databases">
        <title>WGS of actinomycetes isolated from Thailand.</title>
        <authorList>
            <person name="Thawai C."/>
        </authorList>
    </citation>
    <scope>NUCLEOTIDE SEQUENCE [LARGE SCALE GENOMIC DNA]</scope>
    <source>
        <strain evidence="7 8">CH5-8</strain>
    </source>
</reference>
<name>A0ABS1P1K0_9ACTN</name>
<dbReference type="PANTHER" id="PTHR13887">
    <property type="entry name" value="GLUTATHIONE S-TRANSFERASE KAPPA"/>
    <property type="match status" value="1"/>
</dbReference>
<evidence type="ECO:0000259" key="6">
    <source>
        <dbReference type="Pfam" id="PF13462"/>
    </source>
</evidence>
<dbReference type="CDD" id="cd02972">
    <property type="entry name" value="DsbA_family"/>
    <property type="match status" value="1"/>
</dbReference>
<proteinExistence type="inferred from homology"/>
<sequence length="265" mass="28214">MRRGFAAAVAVAVVGVSGTGCGGRDHAPYPGPGGGHGRPTATARAVKEYAGTYEVPERLAADGTTIVVGDSEAPVTVRLYEDPRCPVCEEFEISGGAPQLRLASVRREVKIEYTLASFLDGRLGGSGSRKAVNALRAALDAGRFAEYHDVLYAHQPEESVDGFTDARLLELAGRVEGLRGPAFDSAVKTMKYRSFVSAAQKVYERAGGAKEPNGPGTPTAEINEVRIPAEYNGVLFDGDVFGRLLTEIRQAPDTWNDKVFARRGA</sequence>
<keyword evidence="3" id="KW-0560">Oxidoreductase</keyword>
<evidence type="ECO:0000256" key="3">
    <source>
        <dbReference type="ARBA" id="ARBA00023002"/>
    </source>
</evidence>
<dbReference type="Pfam" id="PF13462">
    <property type="entry name" value="Thioredoxin_4"/>
    <property type="match status" value="1"/>
</dbReference>
<comment type="similarity">
    <text evidence="1">Belongs to the thioredoxin family. DsbA subfamily.</text>
</comment>
<feature type="domain" description="Thioredoxin-like fold" evidence="6">
    <location>
        <begin position="63"/>
        <end position="227"/>
    </location>
</feature>
<dbReference type="PANTHER" id="PTHR13887:SF14">
    <property type="entry name" value="DISULFIDE BOND FORMATION PROTEIN D"/>
    <property type="match status" value="1"/>
</dbReference>
<comment type="caution">
    <text evidence="7">The sequence shown here is derived from an EMBL/GenBank/DDBJ whole genome shotgun (WGS) entry which is preliminary data.</text>
</comment>
<dbReference type="Proteomes" id="UP000621386">
    <property type="component" value="Unassembled WGS sequence"/>
</dbReference>
<evidence type="ECO:0000313" key="7">
    <source>
        <dbReference type="EMBL" id="MBL1106250.1"/>
    </source>
</evidence>
<accession>A0ABS1P1K0</accession>
<dbReference type="SUPFAM" id="SSF52833">
    <property type="entry name" value="Thioredoxin-like"/>
    <property type="match status" value="1"/>
</dbReference>
<dbReference type="Gene3D" id="3.40.30.10">
    <property type="entry name" value="Glutaredoxin"/>
    <property type="match status" value="1"/>
</dbReference>
<dbReference type="PROSITE" id="PS51257">
    <property type="entry name" value="PROKAR_LIPOPROTEIN"/>
    <property type="match status" value="1"/>
</dbReference>
<gene>
    <name evidence="7" type="ORF">JK361_16900</name>
</gene>
<keyword evidence="8" id="KW-1185">Reference proteome</keyword>
<keyword evidence="4" id="KW-1015">Disulfide bond</keyword>
<protein>
    <submittedName>
        <fullName evidence="7">Thioredoxin domain-containing protein</fullName>
    </submittedName>
</protein>
<keyword evidence="2" id="KW-0732">Signal</keyword>
<keyword evidence="5" id="KW-0676">Redox-active center</keyword>
<evidence type="ECO:0000313" key="8">
    <source>
        <dbReference type="Proteomes" id="UP000621386"/>
    </source>
</evidence>
<dbReference type="InterPro" id="IPR012336">
    <property type="entry name" value="Thioredoxin-like_fold"/>
</dbReference>
<dbReference type="InterPro" id="IPR036249">
    <property type="entry name" value="Thioredoxin-like_sf"/>
</dbReference>
<organism evidence="7 8">
    <name type="scientific">Streptomyces musisoli</name>
    <dbReference type="NCBI Taxonomy" id="2802280"/>
    <lineage>
        <taxon>Bacteria</taxon>
        <taxon>Bacillati</taxon>
        <taxon>Actinomycetota</taxon>
        <taxon>Actinomycetes</taxon>
        <taxon>Kitasatosporales</taxon>
        <taxon>Streptomycetaceae</taxon>
        <taxon>Streptomyces</taxon>
    </lineage>
</organism>
<evidence type="ECO:0000256" key="2">
    <source>
        <dbReference type="ARBA" id="ARBA00022729"/>
    </source>
</evidence>
<evidence type="ECO:0000256" key="5">
    <source>
        <dbReference type="ARBA" id="ARBA00023284"/>
    </source>
</evidence>
<evidence type="ECO:0000256" key="4">
    <source>
        <dbReference type="ARBA" id="ARBA00023157"/>
    </source>
</evidence>
<evidence type="ECO:0000256" key="1">
    <source>
        <dbReference type="ARBA" id="ARBA00005791"/>
    </source>
</evidence>